<sequence length="163" mass="17206">MYVVCIITAIKILSKYYQNTTVKKIILMTLAISVMLLSSCSNDAKKKAEQQKACDAAFTQCNETCKPDALQKESDVVIPPICTCPTPDEIGLPAGSTVQLQGVCSVTAQCEMTFPDGSSAGIAGLEDFTPGKTIPGGITPGETTENTQCLQSCTDVLNQCSPS</sequence>
<dbReference type="EMBL" id="CP021781">
    <property type="protein sequence ID" value="AXA33471.1"/>
    <property type="molecule type" value="Genomic_DNA"/>
</dbReference>
<evidence type="ECO:0000313" key="2">
    <source>
        <dbReference type="Proteomes" id="UP000251120"/>
    </source>
</evidence>
<dbReference type="Proteomes" id="UP000251120">
    <property type="component" value="Chromosome"/>
</dbReference>
<accession>A0A2Z4XX66</accession>
<proteinExistence type="predicted"/>
<organism evidence="1 2">
    <name type="scientific">Francisella adeliensis</name>
    <dbReference type="NCBI Taxonomy" id="2007306"/>
    <lineage>
        <taxon>Bacteria</taxon>
        <taxon>Pseudomonadati</taxon>
        <taxon>Pseudomonadota</taxon>
        <taxon>Gammaproteobacteria</taxon>
        <taxon>Thiotrichales</taxon>
        <taxon>Francisellaceae</taxon>
        <taxon>Francisella</taxon>
    </lineage>
</organism>
<gene>
    <name evidence="1" type="ORF">CDH04_03150</name>
</gene>
<protein>
    <submittedName>
        <fullName evidence="1">Uncharacterized protein</fullName>
    </submittedName>
</protein>
<reference evidence="1 2" key="1">
    <citation type="submission" date="2017-06" db="EMBL/GenBank/DDBJ databases">
        <title>Complete genome of Francisella adeliensis.</title>
        <authorList>
            <person name="Vallesi A."/>
            <person name="Sjodin A."/>
        </authorList>
    </citation>
    <scope>NUCLEOTIDE SEQUENCE [LARGE SCALE GENOMIC DNA]</scope>
    <source>
        <strain evidence="1 2">FDC440</strain>
    </source>
</reference>
<dbReference type="AlphaFoldDB" id="A0A2Z4XX66"/>
<dbReference type="KEGG" id="fad:CDH04_03150"/>
<evidence type="ECO:0000313" key="1">
    <source>
        <dbReference type="EMBL" id="AXA33471.1"/>
    </source>
</evidence>
<name>A0A2Z4XX66_9GAMM</name>